<sequence length="154" mass="17875">MLMNLTRMRDFGLEARLVGLAAEYRNDLEYRDQDLFNIVLHDHPDRVLVGPCRWNFIHGVCWSKLACQNEIPAIVHGTENTFFDPLKEKAYGAIGSAMQQYELGTSLERNFVDVLERNLQSVGTTLCAERFRRFVKHWRELARKVDADRGWSTS</sequence>
<evidence type="ECO:0000256" key="5">
    <source>
        <dbReference type="ARBA" id="ARBA00022968"/>
    </source>
</evidence>
<evidence type="ECO:0000256" key="4">
    <source>
        <dbReference type="ARBA" id="ARBA00022679"/>
    </source>
</evidence>
<dbReference type="InParanoid" id="B7PKU2"/>
<keyword evidence="4" id="KW-0808">Transferase</keyword>
<dbReference type="GO" id="GO:0016266">
    <property type="term" value="P:protein O-linked glycosylation via N-acetyl-galactosamine"/>
    <property type="evidence" value="ECO:0000318"/>
    <property type="project" value="GO_Central"/>
</dbReference>
<dbReference type="InterPro" id="IPR029044">
    <property type="entry name" value="Nucleotide-diphossugar_trans"/>
</dbReference>
<keyword evidence="8" id="KW-1185">Reference proteome</keyword>
<keyword evidence="5" id="KW-0735">Signal-anchor</keyword>
<dbReference type="HOGENOM" id="CLU_1706217_0_0_1"/>
<evidence type="ECO:0000256" key="1">
    <source>
        <dbReference type="ARBA" id="ARBA00004606"/>
    </source>
</evidence>
<dbReference type="VEuPathDB" id="VectorBase:ISCW005308"/>
<comment type="subcellular location">
    <subcellularLocation>
        <location evidence="1">Membrane</location>
        <topology evidence="1">Single-pass type II membrane protein</topology>
    </subcellularLocation>
</comment>
<accession>B7PKU2</accession>
<comment type="similarity">
    <text evidence="2">Belongs to the glycosyltransferase 8 family.</text>
</comment>
<dbReference type="EMBL" id="ABJB010404174">
    <property type="status" value="NOT_ANNOTATED_CDS"/>
    <property type="molecule type" value="Genomic_DNA"/>
</dbReference>
<evidence type="ECO:0000313" key="8">
    <source>
        <dbReference type="Proteomes" id="UP000001555"/>
    </source>
</evidence>
<evidence type="ECO:0000256" key="3">
    <source>
        <dbReference type="ARBA" id="ARBA00022676"/>
    </source>
</evidence>
<dbReference type="GO" id="GO:0016020">
    <property type="term" value="C:membrane"/>
    <property type="evidence" value="ECO:0007669"/>
    <property type="project" value="UniProtKB-SubCell"/>
</dbReference>
<evidence type="ECO:0000313" key="6">
    <source>
        <dbReference type="EMBL" id="EEC07214.1"/>
    </source>
</evidence>
<evidence type="ECO:0000256" key="2">
    <source>
        <dbReference type="ARBA" id="ARBA00006351"/>
    </source>
</evidence>
<dbReference type="SUPFAM" id="SSF53448">
    <property type="entry name" value="Nucleotide-diphospho-sugar transferases"/>
    <property type="match status" value="1"/>
</dbReference>
<dbReference type="EMBL" id="DS735786">
    <property type="protein sequence ID" value="EEC07214.1"/>
    <property type="molecule type" value="Genomic_DNA"/>
</dbReference>
<dbReference type="OrthoDB" id="10480591at2759"/>
<keyword evidence="5" id="KW-0812">Transmembrane</keyword>
<dbReference type="AlphaFoldDB" id="B7PKU2"/>
<dbReference type="Gene3D" id="3.90.550.10">
    <property type="entry name" value="Spore Coat Polysaccharide Biosynthesis Protein SpsA, Chain A"/>
    <property type="match status" value="1"/>
</dbReference>
<dbReference type="VEuPathDB" id="VectorBase:ISCP_033200"/>
<keyword evidence="3" id="KW-0328">Glycosyltransferase</keyword>
<name>B7PKU2_IXOSC</name>
<dbReference type="VEuPathDB" id="VectorBase:ISCI005308"/>
<evidence type="ECO:0000313" key="7">
    <source>
        <dbReference type="EnsemblMetazoa" id="ISCW005308-PA"/>
    </source>
</evidence>
<reference evidence="6 8" key="1">
    <citation type="submission" date="2008-03" db="EMBL/GenBank/DDBJ databases">
        <title>Annotation of Ixodes scapularis.</title>
        <authorList>
            <consortium name="Ixodes scapularis Genome Project Consortium"/>
            <person name="Caler E."/>
            <person name="Hannick L.I."/>
            <person name="Bidwell S."/>
            <person name="Joardar V."/>
            <person name="Thiagarajan M."/>
            <person name="Amedeo P."/>
            <person name="Galinsky K.J."/>
            <person name="Schobel S."/>
            <person name="Inman J."/>
            <person name="Hostetler J."/>
            <person name="Miller J."/>
            <person name="Hammond M."/>
            <person name="Megy K."/>
            <person name="Lawson D."/>
            <person name="Kodira C."/>
            <person name="Sutton G."/>
            <person name="Meyer J."/>
            <person name="Hill C.A."/>
            <person name="Birren B."/>
            <person name="Nene V."/>
            <person name="Collins F."/>
            <person name="Alarcon-Chaidez F."/>
            <person name="Wikel S."/>
            <person name="Strausberg R."/>
        </authorList>
    </citation>
    <scope>NUCLEOTIDE SEQUENCE [LARGE SCALE GENOMIC DNA]</scope>
    <source>
        <strain evidence="8">Wikel</strain>
        <strain evidence="6">Wikel colony</strain>
    </source>
</reference>
<dbReference type="PANTHER" id="PTHR46012">
    <property type="entry name" value="IP22168P"/>
    <property type="match status" value="1"/>
</dbReference>
<protein>
    <submittedName>
        <fullName evidence="6 7">Uncharacterized protein</fullName>
    </submittedName>
</protein>
<dbReference type="GO" id="GO:0035252">
    <property type="term" value="F:UDP-xylosyltransferase activity"/>
    <property type="evidence" value="ECO:0000318"/>
    <property type="project" value="GO_Central"/>
</dbReference>
<dbReference type="STRING" id="6945.B7PKU2"/>
<gene>
    <name evidence="6" type="ORF">IscW_ISCW005308</name>
</gene>
<proteinExistence type="inferred from homology"/>
<dbReference type="PaxDb" id="6945-B7PKU2"/>
<dbReference type="InterPro" id="IPR051993">
    <property type="entry name" value="Glycosyltransferase_8"/>
</dbReference>
<dbReference type="PANTHER" id="PTHR46012:SF2">
    <property type="entry name" value="IP22168P"/>
    <property type="match status" value="1"/>
</dbReference>
<dbReference type="Proteomes" id="UP000001555">
    <property type="component" value="Unassembled WGS sequence"/>
</dbReference>
<reference evidence="7" key="2">
    <citation type="submission" date="2020-05" db="UniProtKB">
        <authorList>
            <consortium name="EnsemblMetazoa"/>
        </authorList>
    </citation>
    <scope>IDENTIFICATION</scope>
    <source>
        <strain evidence="7">wikel</strain>
    </source>
</reference>
<organism>
    <name type="scientific">Ixodes scapularis</name>
    <name type="common">Black-legged tick</name>
    <name type="synonym">Deer tick</name>
    <dbReference type="NCBI Taxonomy" id="6945"/>
    <lineage>
        <taxon>Eukaryota</taxon>
        <taxon>Metazoa</taxon>
        <taxon>Ecdysozoa</taxon>
        <taxon>Arthropoda</taxon>
        <taxon>Chelicerata</taxon>
        <taxon>Arachnida</taxon>
        <taxon>Acari</taxon>
        <taxon>Parasitiformes</taxon>
        <taxon>Ixodida</taxon>
        <taxon>Ixodoidea</taxon>
        <taxon>Ixodidae</taxon>
        <taxon>Ixodinae</taxon>
        <taxon>Ixodes</taxon>
    </lineage>
</organism>
<dbReference type="EnsemblMetazoa" id="ISCW005308-RA">
    <property type="protein sequence ID" value="ISCW005308-PA"/>
    <property type="gene ID" value="ISCW005308"/>
</dbReference>